<comment type="similarity">
    <text evidence="1">Belongs to the FlgD family.</text>
</comment>
<evidence type="ECO:0000313" key="4">
    <source>
        <dbReference type="Proteomes" id="UP000294919"/>
    </source>
</evidence>
<keyword evidence="3" id="KW-0282">Flagellum</keyword>
<dbReference type="AlphaFoldDB" id="A0A4R2LKP1"/>
<dbReference type="RefSeq" id="WP_132241733.1">
    <property type="nucleotide sequence ID" value="NZ_SLWV01000001.1"/>
</dbReference>
<keyword evidence="2" id="KW-1005">Bacterial flagellum biogenesis</keyword>
<evidence type="ECO:0000313" key="3">
    <source>
        <dbReference type="EMBL" id="TCO79945.1"/>
    </source>
</evidence>
<dbReference type="GO" id="GO:0044781">
    <property type="term" value="P:bacterial-type flagellum organization"/>
    <property type="evidence" value="ECO:0007669"/>
    <property type="project" value="UniProtKB-KW"/>
</dbReference>
<dbReference type="Pfam" id="PF03963">
    <property type="entry name" value="FlgD"/>
    <property type="match status" value="1"/>
</dbReference>
<evidence type="ECO:0000256" key="2">
    <source>
        <dbReference type="ARBA" id="ARBA00022795"/>
    </source>
</evidence>
<keyword evidence="4" id="KW-1185">Reference proteome</keyword>
<dbReference type="InterPro" id="IPR005648">
    <property type="entry name" value="FlgD"/>
</dbReference>
<gene>
    <name evidence="3" type="ORF">EV214_101179</name>
</gene>
<keyword evidence="3" id="KW-0966">Cell projection</keyword>
<protein>
    <submittedName>
        <fullName evidence="3">Flagellar basal-body rod modification protein FlgD</fullName>
    </submittedName>
</protein>
<name>A0A4R2LKP1_9FIRM</name>
<organism evidence="3 4">
    <name type="scientific">Marinisporobacter balticus</name>
    <dbReference type="NCBI Taxonomy" id="2018667"/>
    <lineage>
        <taxon>Bacteria</taxon>
        <taxon>Bacillati</taxon>
        <taxon>Bacillota</taxon>
        <taxon>Clostridia</taxon>
        <taxon>Peptostreptococcales</taxon>
        <taxon>Thermotaleaceae</taxon>
        <taxon>Marinisporobacter</taxon>
    </lineage>
</organism>
<accession>A0A4R2LKP1</accession>
<comment type="caution">
    <text evidence="3">The sequence shown here is derived from an EMBL/GenBank/DDBJ whole genome shotgun (WGS) entry which is preliminary data.</text>
</comment>
<proteinExistence type="inferred from homology"/>
<evidence type="ECO:0000256" key="1">
    <source>
        <dbReference type="ARBA" id="ARBA00010577"/>
    </source>
</evidence>
<dbReference type="OrthoDB" id="280334at2"/>
<sequence>MSVDGVNNNTTNVTNSEKVTAAIERGEKTSVKEKKDTLGKDAFLQLLVTQLSHQDPLNPVEDKEMLAQMAQFSSLEQMQTFNKSMEGLREDIAYAVKDVLTVDTMNYNLNKEVLGELIKLNKALEAYGIKPPVDSDPEVDTGGSGDE</sequence>
<dbReference type="Proteomes" id="UP000294919">
    <property type="component" value="Unassembled WGS sequence"/>
</dbReference>
<keyword evidence="3" id="KW-0969">Cilium</keyword>
<dbReference type="EMBL" id="SLWV01000001">
    <property type="protein sequence ID" value="TCO79945.1"/>
    <property type="molecule type" value="Genomic_DNA"/>
</dbReference>
<reference evidence="3 4" key="1">
    <citation type="submission" date="2019-03" db="EMBL/GenBank/DDBJ databases">
        <title>Genomic Encyclopedia of Type Strains, Phase IV (KMG-IV): sequencing the most valuable type-strain genomes for metagenomic binning, comparative biology and taxonomic classification.</title>
        <authorList>
            <person name="Goeker M."/>
        </authorList>
    </citation>
    <scope>NUCLEOTIDE SEQUENCE [LARGE SCALE GENOMIC DNA]</scope>
    <source>
        <strain evidence="3 4">DSM 102940</strain>
    </source>
</reference>